<organism evidence="3 4">
    <name type="scientific">Trypanosoma theileri</name>
    <dbReference type="NCBI Taxonomy" id="67003"/>
    <lineage>
        <taxon>Eukaryota</taxon>
        <taxon>Discoba</taxon>
        <taxon>Euglenozoa</taxon>
        <taxon>Kinetoplastea</taxon>
        <taxon>Metakinetoplastina</taxon>
        <taxon>Trypanosomatida</taxon>
        <taxon>Trypanosomatidae</taxon>
        <taxon>Trypanosoma</taxon>
    </lineage>
</organism>
<feature type="region of interest" description="Disordered" evidence="1">
    <location>
        <begin position="162"/>
        <end position="209"/>
    </location>
</feature>
<dbReference type="InterPro" id="IPR006677">
    <property type="entry name" value="tRNA_intron_Endonuc_cat-like"/>
</dbReference>
<dbReference type="Proteomes" id="UP000192257">
    <property type="component" value="Unassembled WGS sequence"/>
</dbReference>
<name>A0A1X0P3G1_9TRYP</name>
<reference evidence="3 4" key="1">
    <citation type="submission" date="2017-03" db="EMBL/GenBank/DDBJ databases">
        <title>An alternative strategy for trypanosome survival in the mammalian bloodstream revealed through genome and transcriptome analysis of the ubiquitous bovine parasite Trypanosoma (Megatrypanum) theileri.</title>
        <authorList>
            <person name="Kelly S."/>
            <person name="Ivens A."/>
            <person name="Mott A."/>
            <person name="O'Neill E."/>
            <person name="Emms D."/>
            <person name="Macleod O."/>
            <person name="Voorheis P."/>
            <person name="Matthews J."/>
            <person name="Matthews K."/>
            <person name="Carrington M."/>
        </authorList>
    </citation>
    <scope>NUCLEOTIDE SEQUENCE [LARGE SCALE GENOMIC DNA]</scope>
    <source>
        <strain evidence="3">Edinburgh</strain>
    </source>
</reference>
<dbReference type="Pfam" id="PF01974">
    <property type="entry name" value="tRNA_int_endo"/>
    <property type="match status" value="1"/>
</dbReference>
<dbReference type="RefSeq" id="XP_028885523.1">
    <property type="nucleotide sequence ID" value="XM_029023499.1"/>
</dbReference>
<feature type="compositionally biased region" description="Basic residues" evidence="1">
    <location>
        <begin position="197"/>
        <end position="209"/>
    </location>
</feature>
<dbReference type="InterPro" id="IPR036167">
    <property type="entry name" value="tRNA_intron_Endo_cat-like_sf"/>
</dbReference>
<evidence type="ECO:0000256" key="1">
    <source>
        <dbReference type="SAM" id="MobiDB-lite"/>
    </source>
</evidence>
<feature type="domain" description="tRNA intron endonuclease catalytic" evidence="2">
    <location>
        <begin position="91"/>
        <end position="161"/>
    </location>
</feature>
<protein>
    <recommendedName>
        <fullName evidence="2">tRNA intron endonuclease catalytic domain-containing protein</fullName>
    </recommendedName>
</protein>
<dbReference type="VEuPathDB" id="TriTrypDB:TM35_000064620"/>
<dbReference type="SUPFAM" id="SSF53032">
    <property type="entry name" value="tRNA-intron endonuclease catalytic domain-like"/>
    <property type="match status" value="1"/>
</dbReference>
<sequence length="209" mass="24018">MDEEKRQQYRDEIRVGGNHSIIRIIGTHGPLFICEDPLQYLQVLPQGRKKHYDSTHLSIEELEYLNHSFAIIFDRVEDKELRDVLYKRHTLSCKAYRYLTDVMGLHLRHGSQFGAAFIGYKDINGHGECLIFFGPLSHLETVAAVRVASSVGKEAWVLLEESREQQHSNNNRNNESDNDDNNNNSSSGGGFSILKLGKNRRGKQMFRQE</sequence>
<dbReference type="OrthoDB" id="257112at2759"/>
<accession>A0A1X0P3G1</accession>
<dbReference type="GeneID" id="39983279"/>
<evidence type="ECO:0000313" key="4">
    <source>
        <dbReference type="Proteomes" id="UP000192257"/>
    </source>
</evidence>
<gene>
    <name evidence="3" type="ORF">TM35_000064620</name>
</gene>
<proteinExistence type="predicted"/>
<dbReference type="EMBL" id="NBCO01000006">
    <property type="protein sequence ID" value="ORC91457.1"/>
    <property type="molecule type" value="Genomic_DNA"/>
</dbReference>
<dbReference type="AlphaFoldDB" id="A0A1X0P3G1"/>
<evidence type="ECO:0000259" key="2">
    <source>
        <dbReference type="Pfam" id="PF01974"/>
    </source>
</evidence>
<dbReference type="GO" id="GO:0006388">
    <property type="term" value="P:tRNA splicing, via endonucleolytic cleavage and ligation"/>
    <property type="evidence" value="ECO:0007669"/>
    <property type="project" value="InterPro"/>
</dbReference>
<keyword evidence="4" id="KW-1185">Reference proteome</keyword>
<evidence type="ECO:0000313" key="3">
    <source>
        <dbReference type="EMBL" id="ORC91457.1"/>
    </source>
</evidence>
<dbReference type="GO" id="GO:0000213">
    <property type="term" value="F:tRNA-intron lyase activity"/>
    <property type="evidence" value="ECO:0007669"/>
    <property type="project" value="InterPro"/>
</dbReference>
<comment type="caution">
    <text evidence="3">The sequence shown here is derived from an EMBL/GenBank/DDBJ whole genome shotgun (WGS) entry which is preliminary data.</text>
</comment>